<dbReference type="Gene3D" id="3.40.50.300">
    <property type="entry name" value="P-loop containing nucleotide triphosphate hydrolases"/>
    <property type="match status" value="1"/>
</dbReference>
<dbReference type="EMBL" id="JABSTR010001338">
    <property type="protein sequence ID" value="KAH9383971.1"/>
    <property type="molecule type" value="Genomic_DNA"/>
</dbReference>
<dbReference type="Pfam" id="PF02463">
    <property type="entry name" value="SMC_N"/>
    <property type="match status" value="1"/>
</dbReference>
<protein>
    <recommendedName>
        <fullName evidence="6">RecF/RecN/SMC N-terminal domain-containing protein</fullName>
    </recommendedName>
</protein>
<dbReference type="GO" id="GO:0051301">
    <property type="term" value="P:cell division"/>
    <property type="evidence" value="ECO:0007669"/>
    <property type="project" value="UniProtKB-KW"/>
</dbReference>
<evidence type="ECO:0000256" key="1">
    <source>
        <dbReference type="ARBA" id="ARBA00004123"/>
    </source>
</evidence>
<dbReference type="PANTHER" id="PTHR18937">
    <property type="entry name" value="STRUCTURAL MAINTENANCE OF CHROMOSOMES SMC FAMILY MEMBER"/>
    <property type="match status" value="1"/>
</dbReference>
<dbReference type="GO" id="GO:0007062">
    <property type="term" value="P:sister chromatid cohesion"/>
    <property type="evidence" value="ECO:0007669"/>
    <property type="project" value="TreeGrafter"/>
</dbReference>
<organism evidence="7 8">
    <name type="scientific">Haemaphysalis longicornis</name>
    <name type="common">Bush tick</name>
    <dbReference type="NCBI Taxonomy" id="44386"/>
    <lineage>
        <taxon>Eukaryota</taxon>
        <taxon>Metazoa</taxon>
        <taxon>Ecdysozoa</taxon>
        <taxon>Arthropoda</taxon>
        <taxon>Chelicerata</taxon>
        <taxon>Arachnida</taxon>
        <taxon>Acari</taxon>
        <taxon>Parasitiformes</taxon>
        <taxon>Ixodida</taxon>
        <taxon>Ixodoidea</taxon>
        <taxon>Ixodidae</taxon>
        <taxon>Haemaphysalinae</taxon>
        <taxon>Haemaphysalis</taxon>
    </lineage>
</organism>
<dbReference type="InterPro" id="IPR003395">
    <property type="entry name" value="RecF/RecN/SMC_N"/>
</dbReference>
<proteinExistence type="predicted"/>
<evidence type="ECO:0000259" key="6">
    <source>
        <dbReference type="Pfam" id="PF02463"/>
    </source>
</evidence>
<accession>A0A9J6H8E3</accession>
<evidence type="ECO:0000256" key="5">
    <source>
        <dbReference type="ARBA" id="ARBA00023306"/>
    </source>
</evidence>
<dbReference type="OrthoDB" id="6512230at2759"/>
<dbReference type="GO" id="GO:0008278">
    <property type="term" value="C:cohesin complex"/>
    <property type="evidence" value="ECO:0007669"/>
    <property type="project" value="TreeGrafter"/>
</dbReference>
<evidence type="ECO:0000256" key="2">
    <source>
        <dbReference type="ARBA" id="ARBA00022618"/>
    </source>
</evidence>
<dbReference type="AlphaFoldDB" id="A0A9J6H8E3"/>
<dbReference type="VEuPathDB" id="VectorBase:HLOH_058805"/>
<dbReference type="InterPro" id="IPR027417">
    <property type="entry name" value="P-loop_NTPase"/>
</dbReference>
<dbReference type="Proteomes" id="UP000821853">
    <property type="component" value="Unassembled WGS sequence"/>
</dbReference>
<dbReference type="GO" id="GO:0003677">
    <property type="term" value="F:DNA binding"/>
    <property type="evidence" value="ECO:0007669"/>
    <property type="project" value="TreeGrafter"/>
</dbReference>
<evidence type="ECO:0000256" key="4">
    <source>
        <dbReference type="ARBA" id="ARBA00023242"/>
    </source>
</evidence>
<keyword evidence="3" id="KW-0498">Mitosis</keyword>
<dbReference type="GO" id="GO:0005634">
    <property type="term" value="C:nucleus"/>
    <property type="evidence" value="ECO:0007669"/>
    <property type="project" value="UniProtKB-SubCell"/>
</dbReference>
<evidence type="ECO:0000313" key="8">
    <source>
        <dbReference type="Proteomes" id="UP000821853"/>
    </source>
</evidence>
<sequence>MATNVLQVPVSLSCLLWRSYQPAPFFVLDEIDAALDNTNIGKVANFIRKQTETSFQCIVISLKEEFYSHADALVGIVPDVSAPRSLSLSLSVCLSVARSGGMNAESSEL</sequence>
<keyword evidence="8" id="KW-1185">Reference proteome</keyword>
<keyword evidence="2" id="KW-0132">Cell division</keyword>
<comment type="subcellular location">
    <subcellularLocation>
        <location evidence="1">Nucleus</location>
    </subcellularLocation>
</comment>
<comment type="caution">
    <text evidence="7">The sequence shown here is derived from an EMBL/GenBank/DDBJ whole genome shotgun (WGS) entry which is preliminary data.</text>
</comment>
<dbReference type="PANTHER" id="PTHR18937:SF12">
    <property type="entry name" value="STRUCTURAL MAINTENANCE OF CHROMOSOMES PROTEIN"/>
    <property type="match status" value="1"/>
</dbReference>
<gene>
    <name evidence="7" type="ORF">HPB48_025948</name>
</gene>
<keyword evidence="4" id="KW-0539">Nucleus</keyword>
<evidence type="ECO:0000256" key="3">
    <source>
        <dbReference type="ARBA" id="ARBA00022776"/>
    </source>
</evidence>
<reference evidence="7 8" key="1">
    <citation type="journal article" date="2020" name="Cell">
        <title>Large-Scale Comparative Analyses of Tick Genomes Elucidate Their Genetic Diversity and Vector Capacities.</title>
        <authorList>
            <consortium name="Tick Genome and Microbiome Consortium (TIGMIC)"/>
            <person name="Jia N."/>
            <person name="Wang J."/>
            <person name="Shi W."/>
            <person name="Du L."/>
            <person name="Sun Y."/>
            <person name="Zhan W."/>
            <person name="Jiang J.F."/>
            <person name="Wang Q."/>
            <person name="Zhang B."/>
            <person name="Ji P."/>
            <person name="Bell-Sakyi L."/>
            <person name="Cui X.M."/>
            <person name="Yuan T.T."/>
            <person name="Jiang B.G."/>
            <person name="Yang W.F."/>
            <person name="Lam T.T."/>
            <person name="Chang Q.C."/>
            <person name="Ding S.J."/>
            <person name="Wang X.J."/>
            <person name="Zhu J.G."/>
            <person name="Ruan X.D."/>
            <person name="Zhao L."/>
            <person name="Wei J.T."/>
            <person name="Ye R.Z."/>
            <person name="Que T.C."/>
            <person name="Du C.H."/>
            <person name="Zhou Y.H."/>
            <person name="Cheng J.X."/>
            <person name="Dai P.F."/>
            <person name="Guo W.B."/>
            <person name="Han X.H."/>
            <person name="Huang E.J."/>
            <person name="Li L.F."/>
            <person name="Wei W."/>
            <person name="Gao Y.C."/>
            <person name="Liu J.Z."/>
            <person name="Shao H.Z."/>
            <person name="Wang X."/>
            <person name="Wang C.C."/>
            <person name="Yang T.C."/>
            <person name="Huo Q.B."/>
            <person name="Li W."/>
            <person name="Chen H.Y."/>
            <person name="Chen S.E."/>
            <person name="Zhou L.G."/>
            <person name="Ni X.B."/>
            <person name="Tian J.H."/>
            <person name="Sheng Y."/>
            <person name="Liu T."/>
            <person name="Pan Y.S."/>
            <person name="Xia L.Y."/>
            <person name="Li J."/>
            <person name="Zhao F."/>
            <person name="Cao W.C."/>
        </authorList>
    </citation>
    <scope>NUCLEOTIDE SEQUENCE [LARGE SCALE GENOMIC DNA]</scope>
    <source>
        <strain evidence="7">HaeL-2018</strain>
    </source>
</reference>
<feature type="domain" description="RecF/RecN/SMC N-terminal" evidence="6">
    <location>
        <begin position="17"/>
        <end position="78"/>
    </location>
</feature>
<dbReference type="SUPFAM" id="SSF52540">
    <property type="entry name" value="P-loop containing nucleoside triphosphate hydrolases"/>
    <property type="match status" value="1"/>
</dbReference>
<evidence type="ECO:0000313" key="7">
    <source>
        <dbReference type="EMBL" id="KAH9383971.1"/>
    </source>
</evidence>
<keyword evidence="5" id="KW-0131">Cell cycle</keyword>
<name>A0A9J6H8E3_HAELO</name>